<dbReference type="Pfam" id="PF11104">
    <property type="entry name" value="PilM_2"/>
    <property type="match status" value="1"/>
</dbReference>
<dbReference type="PANTHER" id="PTHR32432:SF3">
    <property type="entry name" value="ETHANOLAMINE UTILIZATION PROTEIN EUTJ"/>
    <property type="match status" value="1"/>
</dbReference>
<dbReference type="InterPro" id="IPR003494">
    <property type="entry name" value="SHS2_FtsA"/>
</dbReference>
<organism evidence="2">
    <name type="scientific">bioreactor metagenome</name>
    <dbReference type="NCBI Taxonomy" id="1076179"/>
    <lineage>
        <taxon>unclassified sequences</taxon>
        <taxon>metagenomes</taxon>
        <taxon>ecological metagenomes</taxon>
    </lineage>
</organism>
<reference evidence="2" key="1">
    <citation type="submission" date="2019-08" db="EMBL/GenBank/DDBJ databases">
        <authorList>
            <person name="Kucharzyk K."/>
            <person name="Murdoch R.W."/>
            <person name="Higgins S."/>
            <person name="Loffler F."/>
        </authorList>
    </citation>
    <scope>NUCLEOTIDE SEQUENCE</scope>
</reference>
<dbReference type="AlphaFoldDB" id="A0A644W1G9"/>
<dbReference type="InterPro" id="IPR043129">
    <property type="entry name" value="ATPase_NBD"/>
</dbReference>
<feature type="domain" description="SHS2" evidence="1">
    <location>
        <begin position="87"/>
        <end position="249"/>
    </location>
</feature>
<dbReference type="NCBIfam" id="TIGR01175">
    <property type="entry name" value="pilM"/>
    <property type="match status" value="1"/>
</dbReference>
<dbReference type="InterPro" id="IPR050696">
    <property type="entry name" value="FtsA/MreB"/>
</dbReference>
<keyword evidence="2" id="KW-0132">Cell division</keyword>
<dbReference type="EMBL" id="VSSQ01000563">
    <property type="protein sequence ID" value="MPL97584.1"/>
    <property type="molecule type" value="Genomic_DNA"/>
</dbReference>
<evidence type="ECO:0000313" key="2">
    <source>
        <dbReference type="EMBL" id="MPL97584.1"/>
    </source>
</evidence>
<dbReference type="Gene3D" id="3.30.420.40">
    <property type="match status" value="2"/>
</dbReference>
<accession>A0A644W1G9</accession>
<comment type="caution">
    <text evidence="2">The sequence shown here is derived from an EMBL/GenBank/DDBJ whole genome shotgun (WGS) entry which is preliminary data.</text>
</comment>
<dbReference type="SUPFAM" id="SSF53067">
    <property type="entry name" value="Actin-like ATPase domain"/>
    <property type="match status" value="2"/>
</dbReference>
<dbReference type="PANTHER" id="PTHR32432">
    <property type="entry name" value="CELL DIVISION PROTEIN FTSA-RELATED"/>
    <property type="match status" value="1"/>
</dbReference>
<gene>
    <name evidence="2" type="primary">ftsA_23</name>
    <name evidence="2" type="ORF">SDC9_43776</name>
</gene>
<dbReference type="Gene3D" id="3.30.1490.300">
    <property type="match status" value="1"/>
</dbReference>
<evidence type="ECO:0000259" key="1">
    <source>
        <dbReference type="SMART" id="SM00842"/>
    </source>
</evidence>
<dbReference type="CDD" id="cd24049">
    <property type="entry name" value="ASKHA_NBD_PilM"/>
    <property type="match status" value="1"/>
</dbReference>
<dbReference type="SMART" id="SM00842">
    <property type="entry name" value="FtsA"/>
    <property type="match status" value="1"/>
</dbReference>
<keyword evidence="2" id="KW-0131">Cell cycle</keyword>
<protein>
    <submittedName>
        <fullName evidence="2">Cell division protein FtsA</fullName>
    </submittedName>
</protein>
<proteinExistence type="predicted"/>
<name>A0A644W1G9_9ZZZZ</name>
<dbReference type="GO" id="GO:0051301">
    <property type="term" value="P:cell division"/>
    <property type="evidence" value="ECO:0007669"/>
    <property type="project" value="UniProtKB-KW"/>
</dbReference>
<dbReference type="InterPro" id="IPR005883">
    <property type="entry name" value="PilM"/>
</dbReference>
<sequence length="429" mass="48570">MQKYLHFTSINAQLSTINYQLSTTKKWGEIMTEKNKFDLSKLKDLGSMDIKDIGKLFKKDKSNDVNSSFDLNKVEKKIRFKEKAKLVLSIDLGTNQIKLVEGKYQKGRVILNKAIEIPTPEGAIADGKIINSQSIVDVLDFLIKENNIKAKDVIFTTNSSSIINRDILIPVVQEEEMETVIRYEIQQYLPINLDDYIIQFIVLDEIVDDTGAKLKINVTSFPERMANTYYNVINALELNPYALDVTYNSINKLANYSQYTSKNGQTIGGTVAFVDMGATSINVAIFKNGKLDFTRMIKSGGDNIDYALSQSLNMSIKSTESLKIKDGDLLKDNEEDVLNLTIRKSVDDILEELERILQFYSNKSNTTINKIYIYGGTSNLKHIDIYVKNKINISVDKIEDIPNIDFTSKDLINENLGQYLNAISAIIRL</sequence>